<feature type="compositionally biased region" description="Pro residues" evidence="2">
    <location>
        <begin position="20"/>
        <end position="29"/>
    </location>
</feature>
<name>A0A9P6MVB0_9FUNG</name>
<dbReference type="Proteomes" id="UP000703661">
    <property type="component" value="Unassembled WGS sequence"/>
</dbReference>
<comment type="caution">
    <text evidence="3">The sequence shown here is derived from an EMBL/GenBank/DDBJ whole genome shotgun (WGS) entry which is preliminary data.</text>
</comment>
<reference evidence="3" key="1">
    <citation type="journal article" date="2020" name="Fungal Divers.">
        <title>Resolving the Mortierellaceae phylogeny through synthesis of multi-gene phylogenetics and phylogenomics.</title>
        <authorList>
            <person name="Vandepol N."/>
            <person name="Liber J."/>
            <person name="Desiro A."/>
            <person name="Na H."/>
            <person name="Kennedy M."/>
            <person name="Barry K."/>
            <person name="Grigoriev I.V."/>
            <person name="Miller A.N."/>
            <person name="O'Donnell K."/>
            <person name="Stajich J.E."/>
            <person name="Bonito G."/>
        </authorList>
    </citation>
    <scope>NUCLEOTIDE SEQUENCE</scope>
    <source>
        <strain evidence="3">NRRL 2769</strain>
    </source>
</reference>
<evidence type="ECO:0000256" key="1">
    <source>
        <dbReference type="SAM" id="Coils"/>
    </source>
</evidence>
<keyword evidence="4" id="KW-1185">Reference proteome</keyword>
<sequence length="748" mass="82719">MSSHESKRKGSRAKSSSPTSSPPLPPAPIPAQNKGSATHRRRKASVDAVVTPPVSNRARNRRSGSSRHSKAEVEPEFKARRSKKEPIQPPPAAENGYDLAGFAVPVPGSRKSSVRRFITRLLILYLGYTLFFVCPNSTAKDTNAVCEGVSKDHLNRAQKQIYGHAEYAKRIYRDGQEQVWQLYDEHVQPVVSKVSPHAKDAWDRASVEASKAYDTVSIFYMKNVDPYAQHSFAVILDAAANAKESFARHTDEIWGTRFSKQNQSKPGRATSRAAKKAQEAAAAAAEKVKEATEKVKQTKTDEDAEQTKADASAQAETLKDAFLHRAADAQKAVADEAERLKKLAEAKVQEAGKFSEEFKKTVVQKAHEVQEAVTQKAESIRHSAQEQVQKVQEAGAHLFEALHHAKGVAQDSAKDAQESAQEQASNLYGSTEQIVMDGKEHLDRQAENVNKAKDKAKDYAEEKVEDAGEQIKTAKDTVKNKAYDASEQIKTAKDTVKDKAHDASAASKASLAAMLAGIEASFGKFYEYEDTETKNLWSNLQSSIDEHIATAKNTAGDLEKANREAYESFESYVRDWRNQGGDLEDRLANLHHRSVESIKNIVLKSSDDLEAAKSKAKVMSNNVEVYLSGLKGFLEDRLAASKETVASELSAFKDTSSEDDEKTLIDKIAELDQAAKSRLEQAGQDAHNKVQELLHQVSELWSESEDKSQEFVQLTRNLAKKAREDAKAESHIRIATEEPGSGHRHHRH</sequence>
<keyword evidence="1" id="KW-0175">Coiled coil</keyword>
<feature type="coiled-coil region" evidence="1">
    <location>
        <begin position="442"/>
        <end position="477"/>
    </location>
</feature>
<feature type="region of interest" description="Disordered" evidence="2">
    <location>
        <begin position="257"/>
        <end position="308"/>
    </location>
</feature>
<protein>
    <submittedName>
        <fullName evidence="3">Uncharacterized protein</fullName>
    </submittedName>
</protein>
<gene>
    <name evidence="3" type="ORF">BGZ80_010099</name>
</gene>
<feature type="compositionally biased region" description="Basic and acidic residues" evidence="2">
    <location>
        <begin position="69"/>
        <end position="79"/>
    </location>
</feature>
<feature type="compositionally biased region" description="Basic residues" evidence="2">
    <location>
        <begin position="1"/>
        <end position="12"/>
    </location>
</feature>
<feature type="compositionally biased region" description="Basic and acidic residues" evidence="2">
    <location>
        <begin position="286"/>
        <end position="308"/>
    </location>
</feature>
<proteinExistence type="predicted"/>
<accession>A0A9P6MVB0</accession>
<dbReference type="EMBL" id="JAAAID010000669">
    <property type="protein sequence ID" value="KAG0015001.1"/>
    <property type="molecule type" value="Genomic_DNA"/>
</dbReference>
<feature type="compositionally biased region" description="Basic and acidic residues" evidence="2">
    <location>
        <begin position="722"/>
        <end position="736"/>
    </location>
</feature>
<dbReference type="AlphaFoldDB" id="A0A9P6MVB0"/>
<evidence type="ECO:0000313" key="4">
    <source>
        <dbReference type="Proteomes" id="UP000703661"/>
    </source>
</evidence>
<feature type="compositionally biased region" description="Basic residues" evidence="2">
    <location>
        <begin position="58"/>
        <end position="68"/>
    </location>
</feature>
<feature type="region of interest" description="Disordered" evidence="2">
    <location>
        <begin position="1"/>
        <end position="94"/>
    </location>
</feature>
<evidence type="ECO:0000313" key="3">
    <source>
        <dbReference type="EMBL" id="KAG0015001.1"/>
    </source>
</evidence>
<organism evidence="3 4">
    <name type="scientific">Entomortierella chlamydospora</name>
    <dbReference type="NCBI Taxonomy" id="101097"/>
    <lineage>
        <taxon>Eukaryota</taxon>
        <taxon>Fungi</taxon>
        <taxon>Fungi incertae sedis</taxon>
        <taxon>Mucoromycota</taxon>
        <taxon>Mortierellomycotina</taxon>
        <taxon>Mortierellomycetes</taxon>
        <taxon>Mortierellales</taxon>
        <taxon>Mortierellaceae</taxon>
        <taxon>Entomortierella</taxon>
    </lineage>
</organism>
<feature type="region of interest" description="Disordered" evidence="2">
    <location>
        <begin position="722"/>
        <end position="748"/>
    </location>
</feature>
<evidence type="ECO:0000256" key="2">
    <source>
        <dbReference type="SAM" id="MobiDB-lite"/>
    </source>
</evidence>